<feature type="region of interest" description="Disordered" evidence="6">
    <location>
        <begin position="194"/>
        <end position="217"/>
    </location>
</feature>
<name>H3CWR5_TETNG</name>
<dbReference type="GeneTree" id="ENSGT00390000018003"/>
<dbReference type="GO" id="GO:0005737">
    <property type="term" value="C:cytoplasm"/>
    <property type="evidence" value="ECO:0007669"/>
    <property type="project" value="UniProtKB-SubCell"/>
</dbReference>
<dbReference type="AlphaFoldDB" id="H3CWR5"/>
<comment type="subcellular location">
    <subcellularLocation>
        <location evidence="1">Cytoplasm</location>
    </subcellularLocation>
</comment>
<keyword evidence="3" id="KW-0963">Cytoplasm</keyword>
<accession>H3CWR5</accession>
<dbReference type="HOGENOM" id="CLU_073167_1_0_1"/>
<comment type="similarity">
    <text evidence="2">Belongs to the SIKE family.</text>
</comment>
<evidence type="ECO:0000313" key="8">
    <source>
        <dbReference type="Proteomes" id="UP000007303"/>
    </source>
</evidence>
<dbReference type="GO" id="GO:0009611">
    <property type="term" value="P:response to wounding"/>
    <property type="evidence" value="ECO:0007669"/>
    <property type="project" value="TreeGrafter"/>
</dbReference>
<evidence type="ECO:0000313" key="7">
    <source>
        <dbReference type="Ensembl" id="ENSTNIP00000012699.1"/>
    </source>
</evidence>
<dbReference type="PANTHER" id="PTHR12186">
    <property type="entry name" value="SIKE FAMILY MEMBER"/>
    <property type="match status" value="1"/>
</dbReference>
<evidence type="ECO:0000256" key="5">
    <source>
        <dbReference type="SAM" id="Coils"/>
    </source>
</evidence>
<dbReference type="Ensembl" id="ENSTNIT00000012891.1">
    <property type="protein sequence ID" value="ENSTNIP00000012699.1"/>
    <property type="gene ID" value="ENSTNIG00000009811.1"/>
</dbReference>
<reference evidence="7" key="3">
    <citation type="submission" date="2025-09" db="UniProtKB">
        <authorList>
            <consortium name="Ensembl"/>
        </authorList>
    </citation>
    <scope>IDENTIFICATION</scope>
</reference>
<dbReference type="FunCoup" id="H3CWR5">
    <property type="interactions" value="1069"/>
</dbReference>
<evidence type="ECO:0000256" key="1">
    <source>
        <dbReference type="ARBA" id="ARBA00004496"/>
    </source>
</evidence>
<dbReference type="PANTHER" id="PTHR12186:SF3">
    <property type="entry name" value="FGFR1 ONCOGENE PARTNER 2"/>
    <property type="match status" value="1"/>
</dbReference>
<dbReference type="InParanoid" id="H3CWR5"/>
<feature type="coiled-coil region" evidence="5">
    <location>
        <begin position="14"/>
        <end position="98"/>
    </location>
</feature>
<organism evidence="7 8">
    <name type="scientific">Tetraodon nigroviridis</name>
    <name type="common">Spotted green pufferfish</name>
    <name type="synonym">Chelonodon nigroviridis</name>
    <dbReference type="NCBI Taxonomy" id="99883"/>
    <lineage>
        <taxon>Eukaryota</taxon>
        <taxon>Metazoa</taxon>
        <taxon>Chordata</taxon>
        <taxon>Craniata</taxon>
        <taxon>Vertebrata</taxon>
        <taxon>Euteleostomi</taxon>
        <taxon>Actinopterygii</taxon>
        <taxon>Neopterygii</taxon>
        <taxon>Teleostei</taxon>
        <taxon>Neoteleostei</taxon>
        <taxon>Acanthomorphata</taxon>
        <taxon>Eupercaria</taxon>
        <taxon>Tetraodontiformes</taxon>
        <taxon>Tetradontoidea</taxon>
        <taxon>Tetraodontidae</taxon>
        <taxon>Tetraodon</taxon>
    </lineage>
</organism>
<proteinExistence type="inferred from homology"/>
<protein>
    <submittedName>
        <fullName evidence="7">FGFR1 oncogene partner 2</fullName>
    </submittedName>
</protein>
<keyword evidence="4 5" id="KW-0175">Coiled coil</keyword>
<dbReference type="OMA" id="KYRQHTE"/>
<dbReference type="STRING" id="99883.ENSTNIP00000012699"/>
<sequence>SGMNCSLEKVLADAKSLVERLRNHDNAAEMLIEQTTSLNKRVEAMKQYQEEIDTLNQVARHRPRSSLVLGIQQENRQIRQLQLENKELRTSLEEHQSALELIMTKYREQVFRLLMASKRDDPAIVNQLKEQHTTEMQAHIDKINEMASVMKKAIEVDEGPCEDEERIKQLELENNGLRELLGISREAFMILKREESTSESTSMSPLLTSADVSLRKS</sequence>
<dbReference type="Proteomes" id="UP000007303">
    <property type="component" value="Unassembled WGS sequence"/>
</dbReference>
<evidence type="ECO:0000256" key="3">
    <source>
        <dbReference type="ARBA" id="ARBA00022490"/>
    </source>
</evidence>
<reference evidence="7" key="2">
    <citation type="submission" date="2025-08" db="UniProtKB">
        <authorList>
            <consortium name="Ensembl"/>
        </authorList>
    </citation>
    <scope>IDENTIFICATION</scope>
</reference>
<dbReference type="Pfam" id="PF05769">
    <property type="entry name" value="SIKE"/>
    <property type="match status" value="1"/>
</dbReference>
<dbReference type="InterPro" id="IPR008555">
    <property type="entry name" value="SIKE"/>
</dbReference>
<evidence type="ECO:0000256" key="4">
    <source>
        <dbReference type="ARBA" id="ARBA00023054"/>
    </source>
</evidence>
<evidence type="ECO:0000256" key="2">
    <source>
        <dbReference type="ARBA" id="ARBA00005537"/>
    </source>
</evidence>
<feature type="compositionally biased region" description="Low complexity" evidence="6">
    <location>
        <begin position="198"/>
        <end position="209"/>
    </location>
</feature>
<keyword evidence="8" id="KW-1185">Reference proteome</keyword>
<evidence type="ECO:0000256" key="6">
    <source>
        <dbReference type="SAM" id="MobiDB-lite"/>
    </source>
</evidence>
<reference evidence="8" key="1">
    <citation type="journal article" date="2004" name="Nature">
        <title>Genome duplication in the teleost fish Tetraodon nigroviridis reveals the early vertebrate proto-karyotype.</title>
        <authorList>
            <person name="Jaillon O."/>
            <person name="Aury J.-M."/>
            <person name="Brunet F."/>
            <person name="Petit J.-L."/>
            <person name="Stange-Thomann N."/>
            <person name="Mauceli E."/>
            <person name="Bouneau L."/>
            <person name="Fischer C."/>
            <person name="Ozouf-Costaz C."/>
            <person name="Bernot A."/>
            <person name="Nicaud S."/>
            <person name="Jaffe D."/>
            <person name="Fisher S."/>
            <person name="Lutfalla G."/>
            <person name="Dossat C."/>
            <person name="Segurens B."/>
            <person name="Dasilva C."/>
            <person name="Salanoubat M."/>
            <person name="Levy M."/>
            <person name="Boudet N."/>
            <person name="Castellano S."/>
            <person name="Anthouard V."/>
            <person name="Jubin C."/>
            <person name="Castelli V."/>
            <person name="Katinka M."/>
            <person name="Vacherie B."/>
            <person name="Biemont C."/>
            <person name="Skalli Z."/>
            <person name="Cattolico L."/>
            <person name="Poulain J."/>
            <person name="De Berardinis V."/>
            <person name="Cruaud C."/>
            <person name="Duprat S."/>
            <person name="Brottier P."/>
            <person name="Coutanceau J.-P."/>
            <person name="Gouzy J."/>
            <person name="Parra G."/>
            <person name="Lardier G."/>
            <person name="Chapple C."/>
            <person name="McKernan K.J."/>
            <person name="McEwan P."/>
            <person name="Bosak S."/>
            <person name="Kellis M."/>
            <person name="Volff J.-N."/>
            <person name="Guigo R."/>
            <person name="Zody M.C."/>
            <person name="Mesirov J."/>
            <person name="Lindblad-Toh K."/>
            <person name="Birren B."/>
            <person name="Nusbaum C."/>
            <person name="Kahn D."/>
            <person name="Robinson-Rechavi M."/>
            <person name="Laudet V."/>
            <person name="Schachter V."/>
            <person name="Quetier F."/>
            <person name="Saurin W."/>
            <person name="Scarpelli C."/>
            <person name="Wincker P."/>
            <person name="Lander E.S."/>
            <person name="Weissenbach J."/>
            <person name="Roest Crollius H."/>
        </authorList>
    </citation>
    <scope>NUCLEOTIDE SEQUENCE [LARGE SCALE GENOMIC DNA]</scope>
</reference>